<sequence length="219" mass="23468">MNEARIEILERIRSSLGGGQPKPARIDRNYRVAGSRSSEARIELLIDRLDDYDATVQRVPTADVGQAVADFLDGAQSVVVPDEFPVPWLDTITSDGGGAEHPTILRDSASNPLDIETVDTVDAVVTGSFVAIADTGTIVLVGNECGRRAITLVPDHHVIVVRAADIVDIVPEGFRRIVDAGHDTAPITMVSGPSATVDIEFIRVHGVHGPRRLDVIIAE</sequence>
<dbReference type="STRING" id="499555.BJL86_2061"/>
<dbReference type="SUPFAM" id="SSF100950">
    <property type="entry name" value="NagB/RpiA/CoA transferase-like"/>
    <property type="match status" value="1"/>
</dbReference>
<accession>A0A173LML1</accession>
<reference evidence="2 3" key="1">
    <citation type="submission" date="2016-06" db="EMBL/GenBank/DDBJ databases">
        <title>Complete genome sequence of a saline-alkali tolerant type strain Dietzia timorensis ID05-A0528T.</title>
        <authorList>
            <person name="Wu X."/>
        </authorList>
    </citation>
    <scope>NUCLEOTIDE SEQUENCE [LARGE SCALE GENOMIC DNA]</scope>
    <source>
        <strain evidence="2 3">ID05-A0528</strain>
    </source>
</reference>
<dbReference type="OrthoDB" id="9794187at2"/>
<feature type="domain" description="LUD" evidence="1">
    <location>
        <begin position="116"/>
        <end position="217"/>
    </location>
</feature>
<proteinExistence type="predicted"/>
<dbReference type="KEGG" id="dtm:BJL86_2061"/>
<keyword evidence="3" id="KW-1185">Reference proteome</keyword>
<protein>
    <submittedName>
        <fullName evidence="2">Lactate utilization protein C</fullName>
    </submittedName>
</protein>
<dbReference type="RefSeq" id="WP_067474619.1">
    <property type="nucleotide sequence ID" value="NZ_CP015961.1"/>
</dbReference>
<dbReference type="InterPro" id="IPR037171">
    <property type="entry name" value="NagB/RpiA_transferase-like"/>
</dbReference>
<evidence type="ECO:0000313" key="3">
    <source>
        <dbReference type="Proteomes" id="UP000186104"/>
    </source>
</evidence>
<organism evidence="2 3">
    <name type="scientific">Dietzia timorensis</name>
    <dbReference type="NCBI Taxonomy" id="499555"/>
    <lineage>
        <taxon>Bacteria</taxon>
        <taxon>Bacillati</taxon>
        <taxon>Actinomycetota</taxon>
        <taxon>Actinomycetes</taxon>
        <taxon>Mycobacteriales</taxon>
        <taxon>Dietziaceae</taxon>
        <taxon>Dietzia</taxon>
    </lineage>
</organism>
<evidence type="ECO:0000259" key="1">
    <source>
        <dbReference type="Pfam" id="PF02589"/>
    </source>
</evidence>
<dbReference type="Proteomes" id="UP000186104">
    <property type="component" value="Chromosome"/>
</dbReference>
<dbReference type="PANTHER" id="PTHR43682">
    <property type="entry name" value="LACTATE UTILIZATION PROTEIN C"/>
    <property type="match status" value="1"/>
</dbReference>
<dbReference type="EMBL" id="CP015961">
    <property type="protein sequence ID" value="ANI92828.1"/>
    <property type="molecule type" value="Genomic_DNA"/>
</dbReference>
<name>A0A173LML1_9ACTN</name>
<evidence type="ECO:0000313" key="2">
    <source>
        <dbReference type="EMBL" id="ANI92828.1"/>
    </source>
</evidence>
<dbReference type="PANTHER" id="PTHR43682:SF1">
    <property type="entry name" value="LACTATE UTILIZATION PROTEIN C"/>
    <property type="match status" value="1"/>
</dbReference>
<dbReference type="Pfam" id="PF02589">
    <property type="entry name" value="LUD_dom"/>
    <property type="match status" value="1"/>
</dbReference>
<dbReference type="InterPro" id="IPR024185">
    <property type="entry name" value="FTHF_cligase-like_sf"/>
</dbReference>
<dbReference type="AlphaFoldDB" id="A0A173LML1"/>
<dbReference type="InterPro" id="IPR003741">
    <property type="entry name" value="LUD_dom"/>
</dbReference>
<gene>
    <name evidence="2" type="ORF">BJL86_2061</name>
</gene>
<dbReference type="Gene3D" id="3.40.50.10420">
    <property type="entry name" value="NagB/RpiA/CoA transferase-like"/>
    <property type="match status" value="1"/>
</dbReference>